<dbReference type="PANTHER" id="PTHR48182:SF2">
    <property type="entry name" value="PROTEIN SERAC1"/>
    <property type="match status" value="1"/>
</dbReference>
<keyword evidence="4" id="KW-0256">Endoplasmic reticulum</keyword>
<dbReference type="SUPFAM" id="SSF53474">
    <property type="entry name" value="alpha/beta-Hydrolases"/>
    <property type="match status" value="1"/>
</dbReference>
<name>A0ABQ8QXS1_FUSEQ</name>
<proteinExistence type="predicted"/>
<protein>
    <submittedName>
        <fullName evidence="7">Uncharacterized protein</fullName>
    </submittedName>
</protein>
<evidence type="ECO:0000313" key="7">
    <source>
        <dbReference type="EMBL" id="KAJ4114729.1"/>
    </source>
</evidence>
<evidence type="ECO:0000256" key="2">
    <source>
        <dbReference type="ARBA" id="ARBA00004240"/>
    </source>
</evidence>
<comment type="caution">
    <text evidence="7">The sequence shown here is derived from an EMBL/GenBank/DDBJ whole genome shotgun (WGS) entry which is preliminary data.</text>
</comment>
<dbReference type="InterPro" id="IPR052374">
    <property type="entry name" value="SERAC1"/>
</dbReference>
<comment type="subcellular location">
    <subcellularLocation>
        <location evidence="2">Endoplasmic reticulum</location>
    </subcellularLocation>
    <subcellularLocation>
        <location evidence="3">Membrane</location>
    </subcellularLocation>
    <subcellularLocation>
        <location evidence="1">Mitochondrion</location>
    </subcellularLocation>
</comment>
<evidence type="ECO:0000256" key="1">
    <source>
        <dbReference type="ARBA" id="ARBA00004173"/>
    </source>
</evidence>
<sequence>MSGKKKGTIFRVTGLRAERSDENLNMVLRATIIKNLSDDERRHRFTTAIVPSPNDDQQRVALVEFLDGVPGFLHELVADPLKEWQTEVEDGDINFDQHFFGFTQLYTPDYSTKTTADIIAITDLDMHAYGSWRGNGPLGRMWLRDFLFKDLPYCRTMIYGYNSLSSSPGTSKIIDYGRELLEELKKARQRPLYFVAHGFGGIILAHCLIKAIQTNEDDHPTIASLHRATYGMLLFGVPHKGLVVDDMQMMLNVKTNHPRSALIQEIGVKSDVLAYQLVDFKNLIRDRKVISFYETQQTRHLEFNSNTKCWERTGPRVMVVNPDSALLHLPDSMEEKLPVDGDHYTIVKFDSKTSKTYTSVLEKLRQFEKDAPKVILTRFATSGSPITIQFQGNPGSAVRNDIMARIRDNKEAASINRRQVSLIGYEPQNNEQHRHEPRILYDAVPSQKT</sequence>
<dbReference type="Proteomes" id="UP001152024">
    <property type="component" value="Unassembled WGS sequence"/>
</dbReference>
<evidence type="ECO:0000256" key="3">
    <source>
        <dbReference type="ARBA" id="ARBA00004370"/>
    </source>
</evidence>
<gene>
    <name evidence="7" type="ORF">NW768_011283</name>
</gene>
<evidence type="ECO:0000256" key="5">
    <source>
        <dbReference type="ARBA" id="ARBA00023128"/>
    </source>
</evidence>
<keyword evidence="8" id="KW-1185">Reference proteome</keyword>
<accession>A0ABQ8QXS1</accession>
<evidence type="ECO:0000256" key="4">
    <source>
        <dbReference type="ARBA" id="ARBA00022824"/>
    </source>
</evidence>
<organism evidence="7 8">
    <name type="scientific">Fusarium equiseti</name>
    <name type="common">Fusarium scirpi</name>
    <dbReference type="NCBI Taxonomy" id="61235"/>
    <lineage>
        <taxon>Eukaryota</taxon>
        <taxon>Fungi</taxon>
        <taxon>Dikarya</taxon>
        <taxon>Ascomycota</taxon>
        <taxon>Pezizomycotina</taxon>
        <taxon>Sordariomycetes</taxon>
        <taxon>Hypocreomycetidae</taxon>
        <taxon>Hypocreales</taxon>
        <taxon>Nectriaceae</taxon>
        <taxon>Fusarium</taxon>
        <taxon>Fusarium incarnatum-equiseti species complex</taxon>
    </lineage>
</organism>
<evidence type="ECO:0000313" key="8">
    <source>
        <dbReference type="Proteomes" id="UP001152024"/>
    </source>
</evidence>
<keyword evidence="5" id="KW-0496">Mitochondrion</keyword>
<keyword evidence="6" id="KW-0472">Membrane</keyword>
<dbReference type="InterPro" id="IPR029058">
    <property type="entry name" value="AB_hydrolase_fold"/>
</dbReference>
<dbReference type="PANTHER" id="PTHR48182">
    <property type="entry name" value="PROTEIN SERAC1"/>
    <property type="match status" value="1"/>
</dbReference>
<reference evidence="7" key="1">
    <citation type="submission" date="2022-09" db="EMBL/GenBank/DDBJ databases">
        <title>Fusarium specimens isolated from Avocado Roots.</title>
        <authorList>
            <person name="Stajich J."/>
            <person name="Roper C."/>
            <person name="Heimlech-Rivalta G."/>
        </authorList>
    </citation>
    <scope>NUCLEOTIDE SEQUENCE</scope>
    <source>
        <strain evidence="7">CF00095</strain>
    </source>
</reference>
<dbReference type="EMBL" id="JAOQBH010000028">
    <property type="protein sequence ID" value="KAJ4114729.1"/>
    <property type="molecule type" value="Genomic_DNA"/>
</dbReference>
<evidence type="ECO:0000256" key="6">
    <source>
        <dbReference type="ARBA" id="ARBA00023136"/>
    </source>
</evidence>